<reference evidence="2 3" key="1">
    <citation type="journal article" date="2014" name="Int. J. Syst. Evol. Microbiol.">
        <title>Complete genome sequence of Corynebacterium casei LMG S-19264T (=DSM 44701T), isolated from a smear-ripened cheese.</title>
        <authorList>
            <consortium name="US DOE Joint Genome Institute (JGI-PGF)"/>
            <person name="Walter F."/>
            <person name="Albersmeier A."/>
            <person name="Kalinowski J."/>
            <person name="Ruckert C."/>
        </authorList>
    </citation>
    <scope>NUCLEOTIDE SEQUENCE [LARGE SCALE GENOMIC DNA]</scope>
    <source>
        <strain evidence="2 3">CGMCC 4.7215</strain>
    </source>
</reference>
<organism evidence="2 3">
    <name type="scientific">Halovenus rubra</name>
    <dbReference type="NCBI Taxonomy" id="869890"/>
    <lineage>
        <taxon>Archaea</taxon>
        <taxon>Methanobacteriati</taxon>
        <taxon>Methanobacteriota</taxon>
        <taxon>Stenosarchaea group</taxon>
        <taxon>Halobacteria</taxon>
        <taxon>Halobacteriales</taxon>
        <taxon>Haloarculaceae</taxon>
        <taxon>Halovenus</taxon>
    </lineage>
</organism>
<protein>
    <recommendedName>
        <fullName evidence="4">Halobacterial output domain-containing protein</fullName>
    </recommendedName>
</protein>
<dbReference type="EMBL" id="JBHSZQ010000051">
    <property type="protein sequence ID" value="MFC7127592.1"/>
    <property type="molecule type" value="Genomic_DNA"/>
</dbReference>
<dbReference type="RefSeq" id="WP_267635657.1">
    <property type="nucleotide sequence ID" value="NZ_JAODIY010000001.1"/>
</dbReference>
<name>A0ABD5XH50_9EURY</name>
<sequence length="95" mass="10649">MPETPDEVDENSLMDALSASMTPLAAVDSEAAFDDLDSVAEAVSDVDIVPDAVRRSHVPQRDDRNPERRRHARLTKRGDSIFLTVVRGKFEVWQK</sequence>
<evidence type="ECO:0000313" key="3">
    <source>
        <dbReference type="Proteomes" id="UP001596414"/>
    </source>
</evidence>
<evidence type="ECO:0000313" key="2">
    <source>
        <dbReference type="EMBL" id="MFC7127592.1"/>
    </source>
</evidence>
<dbReference type="Proteomes" id="UP001596414">
    <property type="component" value="Unassembled WGS sequence"/>
</dbReference>
<feature type="region of interest" description="Disordered" evidence="1">
    <location>
        <begin position="51"/>
        <end position="73"/>
    </location>
</feature>
<evidence type="ECO:0008006" key="4">
    <source>
        <dbReference type="Google" id="ProtNLM"/>
    </source>
</evidence>
<comment type="caution">
    <text evidence="2">The sequence shown here is derived from an EMBL/GenBank/DDBJ whole genome shotgun (WGS) entry which is preliminary data.</text>
</comment>
<gene>
    <name evidence="2" type="ORF">ACFQJ7_16485</name>
</gene>
<accession>A0ABD5XH50</accession>
<proteinExistence type="predicted"/>
<evidence type="ECO:0000256" key="1">
    <source>
        <dbReference type="SAM" id="MobiDB-lite"/>
    </source>
</evidence>
<dbReference type="AlphaFoldDB" id="A0ABD5XH50"/>